<dbReference type="PANTHER" id="PTHR16260">
    <property type="entry name" value="SIMILAR TO 1700123O20RIK PROTEIN"/>
    <property type="match status" value="1"/>
</dbReference>
<dbReference type="HOGENOM" id="CLU_970500_0_0_1"/>
<dbReference type="PANTHER" id="PTHR16260:SF3">
    <property type="entry name" value="CHROMOSOME 14 OPEN READING FRAME 119-LIKE-RELATED"/>
    <property type="match status" value="1"/>
</dbReference>
<evidence type="ECO:0000313" key="2">
    <source>
        <dbReference type="EnsemblMetazoa" id="ADAC009214-PA"/>
    </source>
</evidence>
<dbReference type="SUPFAM" id="SSF51735">
    <property type="entry name" value="NAD(P)-binding Rossmann-fold domains"/>
    <property type="match status" value="1"/>
</dbReference>
<dbReference type="InterPro" id="IPR028019">
    <property type="entry name" value="DUF4508"/>
</dbReference>
<dbReference type="eggNOG" id="KOG2250">
    <property type="taxonomic scope" value="Eukaryota"/>
</dbReference>
<evidence type="ECO:0000313" key="3">
    <source>
        <dbReference type="Proteomes" id="UP000000673"/>
    </source>
</evidence>
<dbReference type="EMBL" id="ADMH02002100">
    <property type="protein sequence ID" value="ETN59199.1"/>
    <property type="molecule type" value="Genomic_DNA"/>
</dbReference>
<evidence type="ECO:0000313" key="1">
    <source>
        <dbReference type="EMBL" id="ETN59199.1"/>
    </source>
</evidence>
<dbReference type="Gene3D" id="3.40.50.720">
    <property type="entry name" value="NAD(P)-binding Rossmann-like Domain"/>
    <property type="match status" value="1"/>
</dbReference>
<gene>
    <name evidence="1" type="ORF">AND_009214</name>
</gene>
<keyword evidence="3" id="KW-1185">Reference proteome</keyword>
<reference evidence="1" key="3">
    <citation type="journal article" date="2013" name="Nucleic Acids Res.">
        <title>The genome of Anopheles darlingi, the main neotropical malaria vector.</title>
        <authorList>
            <person name="Marinotti O."/>
            <person name="Cerqueira G.C."/>
            <person name="de Almeida L.G."/>
            <person name="Ferro M.I."/>
            <person name="Loreto E.L."/>
            <person name="Zaha A."/>
            <person name="Teixeira S.M."/>
            <person name="Wespiser A.R."/>
            <person name="Almeida E Silva A."/>
            <person name="Schlindwein A.D."/>
            <person name="Pacheco A.C."/>
            <person name="Silva A.L."/>
            <person name="Graveley B.R."/>
            <person name="Walenz B.P."/>
            <person name="Lima Bde A."/>
            <person name="Ribeiro C.A."/>
            <person name="Nunes-Silva C.G."/>
            <person name="de Carvalho C.R."/>
            <person name="Soares C.M."/>
            <person name="de Menezes C.B."/>
            <person name="Matiolli C."/>
            <person name="Caffrey D."/>
            <person name="Araujo D.A."/>
            <person name="de Oliveira D.M."/>
            <person name="Golenbock D."/>
            <person name="Grisard E.C."/>
            <person name="Fantinatti-Garboggini F."/>
            <person name="de Carvalho F.M."/>
            <person name="Barcellos F.G."/>
            <person name="Prosdocimi F."/>
            <person name="May G."/>
            <person name="Azevedo Junior G.M."/>
            <person name="Guimaraes G.M."/>
            <person name="Goldman G.H."/>
            <person name="Padilha I.Q."/>
            <person name="Batista Jda S."/>
            <person name="Ferro J.A."/>
            <person name="Ribeiro J.M."/>
            <person name="Fietto J.L."/>
            <person name="Dabbas K.M."/>
            <person name="Cerdeira L."/>
            <person name="Agnez-Lima L.F."/>
            <person name="Brocchi M."/>
            <person name="de Carvalho M.O."/>
            <person name="Teixeira Mde M."/>
            <person name="Diniz Maia Mde M."/>
            <person name="Goldman M.H."/>
            <person name="Cruz Schneider M.P."/>
            <person name="Felipe M.S."/>
            <person name="Hungria M."/>
            <person name="Nicolas M.F."/>
            <person name="Pereira M."/>
            <person name="Montes M.A."/>
            <person name="Cantao M.E."/>
            <person name="Vincentz M."/>
            <person name="Rafael M.S."/>
            <person name="Silverman N."/>
            <person name="Stoco P.H."/>
            <person name="Souza R.C."/>
            <person name="Vicentini R."/>
            <person name="Gazzinelli R.T."/>
            <person name="Neves Rde O."/>
            <person name="Silva R."/>
            <person name="Astolfi-Filho S."/>
            <person name="Maciel T.E."/>
            <person name="Urmenyi T.P."/>
            <person name="Tadei W.P."/>
            <person name="Camargo E.P."/>
            <person name="de Vasconcelos A.T."/>
        </authorList>
    </citation>
    <scope>NUCLEOTIDE SEQUENCE</scope>
</reference>
<protein>
    <submittedName>
        <fullName evidence="1 2">Uncharacterized protein</fullName>
    </submittedName>
</protein>
<reference evidence="1" key="2">
    <citation type="submission" date="2010-05" db="EMBL/GenBank/DDBJ databases">
        <authorList>
            <person name="Almeida L.G."/>
            <person name="Nicolas M.F."/>
            <person name="Souza R.C."/>
            <person name="Vasconcelos A.T.R."/>
        </authorList>
    </citation>
    <scope>NUCLEOTIDE SEQUENCE</scope>
</reference>
<sequence length="287" mass="31995">MTVKYPSFPSLYYNCFANPLFPVNAKSVQASLERRFGNVGGKIPVTPSEAFQKRISGASEKDIVHSGLDYTMERSARAIMKTAMKYNLGLDLRSAAYVNSIEKIFQTYPSSRPLLLLVIVEMASNGAYNLTVDGELRYVLQWFDEWTDFQREDFVPYLVSYLARQSGTAVHVNGIIDGMAQLNPGQDKPMSLFQCRVKLFNEWCTKWPQDFKAKLLERLEQIDSQIADRIRSELLLDGASSNGTSSNEVTVNGSIEVAAENESSTSPTTVFPHEVAAPVPVLVADED</sequence>
<reference evidence="2" key="4">
    <citation type="submission" date="2015-06" db="UniProtKB">
        <authorList>
            <consortium name="EnsemblMetazoa"/>
        </authorList>
    </citation>
    <scope>IDENTIFICATION</scope>
</reference>
<dbReference type="Proteomes" id="UP000000673">
    <property type="component" value="Unassembled WGS sequence"/>
</dbReference>
<dbReference type="VEuPathDB" id="VectorBase:ADAC009214"/>
<organism evidence="1">
    <name type="scientific">Anopheles darlingi</name>
    <name type="common">Mosquito</name>
    <dbReference type="NCBI Taxonomy" id="43151"/>
    <lineage>
        <taxon>Eukaryota</taxon>
        <taxon>Metazoa</taxon>
        <taxon>Ecdysozoa</taxon>
        <taxon>Arthropoda</taxon>
        <taxon>Hexapoda</taxon>
        <taxon>Insecta</taxon>
        <taxon>Pterygota</taxon>
        <taxon>Neoptera</taxon>
        <taxon>Endopterygota</taxon>
        <taxon>Diptera</taxon>
        <taxon>Nematocera</taxon>
        <taxon>Culicoidea</taxon>
        <taxon>Culicidae</taxon>
        <taxon>Anophelinae</taxon>
        <taxon>Anopheles</taxon>
    </lineage>
</organism>
<dbReference type="VEuPathDB" id="VectorBase:ADAR2_001815"/>
<dbReference type="InterPro" id="IPR036291">
    <property type="entry name" value="NAD(P)-bd_dom_sf"/>
</dbReference>
<reference evidence="1 3" key="1">
    <citation type="journal article" date="2010" name="BMC Genomics">
        <title>Combination of measures distinguishes pre-miRNAs from other stem-loops in the genome of the newly sequenced Anopheles darlingi.</title>
        <authorList>
            <person name="Mendes N.D."/>
            <person name="Freitas A.T."/>
            <person name="Vasconcelos A.T."/>
            <person name="Sagot M.F."/>
        </authorList>
    </citation>
    <scope>NUCLEOTIDE SEQUENCE</scope>
</reference>
<dbReference type="STRING" id="43151.W5J8S2"/>
<dbReference type="Pfam" id="PF14969">
    <property type="entry name" value="DUF4508"/>
    <property type="match status" value="1"/>
</dbReference>
<proteinExistence type="predicted"/>
<accession>W5J8S2</accession>
<dbReference type="EnsemblMetazoa" id="ADAC009214-RA">
    <property type="protein sequence ID" value="ADAC009214-PA"/>
    <property type="gene ID" value="ADAC009214"/>
</dbReference>
<dbReference type="AlphaFoldDB" id="W5J8S2"/>
<name>W5J8S2_ANODA</name>
<dbReference type="VEuPathDB" id="VectorBase:ADAR2_000686"/>